<feature type="region of interest" description="Disordered" evidence="6">
    <location>
        <begin position="399"/>
        <end position="475"/>
    </location>
</feature>
<dbReference type="Pfam" id="PF10537">
    <property type="entry name" value="WAC_Acf1_DNA_bd"/>
    <property type="match status" value="1"/>
</dbReference>
<dbReference type="OrthoDB" id="332390at2759"/>
<dbReference type="GO" id="GO:0000785">
    <property type="term" value="C:chromatin"/>
    <property type="evidence" value="ECO:0007669"/>
    <property type="project" value="UniProtKB-ARBA"/>
</dbReference>
<evidence type="ECO:0000256" key="2">
    <source>
        <dbReference type="ARBA" id="ARBA00023054"/>
    </source>
</evidence>
<gene>
    <name evidence="9" type="ORF">VHEMI02858</name>
</gene>
<organism evidence="9 10">
    <name type="scientific">[Torrubiella] hemipterigena</name>
    <dbReference type="NCBI Taxonomy" id="1531966"/>
    <lineage>
        <taxon>Eukaryota</taxon>
        <taxon>Fungi</taxon>
        <taxon>Dikarya</taxon>
        <taxon>Ascomycota</taxon>
        <taxon>Pezizomycotina</taxon>
        <taxon>Sordariomycetes</taxon>
        <taxon>Hypocreomycetidae</taxon>
        <taxon>Hypocreales</taxon>
        <taxon>Clavicipitaceae</taxon>
        <taxon>Clavicipitaceae incertae sedis</taxon>
        <taxon>'Torrubiella' clade</taxon>
    </lineage>
</organism>
<dbReference type="Pfam" id="PF02791">
    <property type="entry name" value="DDT"/>
    <property type="match status" value="1"/>
</dbReference>
<dbReference type="Pfam" id="PF15612">
    <property type="entry name" value="WHIM1"/>
    <property type="match status" value="1"/>
</dbReference>
<dbReference type="GO" id="GO:0000781">
    <property type="term" value="C:chromosome, telomeric region"/>
    <property type="evidence" value="ECO:0007669"/>
    <property type="project" value="GOC"/>
</dbReference>
<dbReference type="InterPro" id="IPR013136">
    <property type="entry name" value="WSTF_Acf1_Cbp146"/>
</dbReference>
<dbReference type="HOGENOM" id="CLU_002631_1_0_1"/>
<reference evidence="9 10" key="1">
    <citation type="journal article" date="2015" name="Genome Announc.">
        <title>Draft Genome Sequence and Gene Annotation of the Entomopathogenic Fungus Verticillium hemipterigenum.</title>
        <authorList>
            <person name="Horn F."/>
            <person name="Habel A."/>
            <person name="Scharf D.H."/>
            <person name="Dworschak J."/>
            <person name="Brakhage A.A."/>
            <person name="Guthke R."/>
            <person name="Hertweck C."/>
            <person name="Linde J."/>
        </authorList>
    </citation>
    <scope>NUCLEOTIDE SEQUENCE [LARGE SCALE GENOMIC DNA]</scope>
</reference>
<dbReference type="InterPro" id="IPR028941">
    <property type="entry name" value="WHIM2_dom"/>
</dbReference>
<dbReference type="Proteomes" id="UP000039046">
    <property type="component" value="Unassembled WGS sequence"/>
</dbReference>
<evidence type="ECO:0000259" key="7">
    <source>
        <dbReference type="PROSITE" id="PS50827"/>
    </source>
</evidence>
<dbReference type="PROSITE" id="PS51136">
    <property type="entry name" value="WAC"/>
    <property type="match status" value="1"/>
</dbReference>
<accession>A0A0A1SWX4</accession>
<keyword evidence="3 4" id="KW-0539">Nucleus</keyword>
<dbReference type="PROSITE" id="PS50827">
    <property type="entry name" value="DDT"/>
    <property type="match status" value="1"/>
</dbReference>
<dbReference type="AlphaFoldDB" id="A0A0A1SWX4"/>
<evidence type="ECO:0000313" key="10">
    <source>
        <dbReference type="Proteomes" id="UP000039046"/>
    </source>
</evidence>
<keyword evidence="10" id="KW-1185">Reference proteome</keyword>
<dbReference type="GO" id="GO:0031509">
    <property type="term" value="P:subtelomeric heterochromatin formation"/>
    <property type="evidence" value="ECO:0007669"/>
    <property type="project" value="TreeGrafter"/>
</dbReference>
<evidence type="ECO:0000256" key="4">
    <source>
        <dbReference type="PROSITE-ProRule" id="PRU00475"/>
    </source>
</evidence>
<dbReference type="EMBL" id="CDHN01000001">
    <property type="protein sequence ID" value="CEJ82811.1"/>
    <property type="molecule type" value="Genomic_DNA"/>
</dbReference>
<feature type="domain" description="WAC" evidence="8">
    <location>
        <begin position="22"/>
        <end position="129"/>
    </location>
</feature>
<feature type="coiled-coil region" evidence="5">
    <location>
        <begin position="581"/>
        <end position="608"/>
    </location>
</feature>
<evidence type="ECO:0000313" key="9">
    <source>
        <dbReference type="EMBL" id="CEJ82811.1"/>
    </source>
</evidence>
<feature type="region of interest" description="Disordered" evidence="6">
    <location>
        <begin position="877"/>
        <end position="907"/>
    </location>
</feature>
<feature type="region of interest" description="Disordered" evidence="6">
    <location>
        <begin position="610"/>
        <end position="701"/>
    </location>
</feature>
<evidence type="ECO:0000259" key="8">
    <source>
        <dbReference type="PROSITE" id="PS51136"/>
    </source>
</evidence>
<feature type="region of interest" description="Disordered" evidence="6">
    <location>
        <begin position="235"/>
        <end position="285"/>
    </location>
</feature>
<dbReference type="PANTHER" id="PTHR32075">
    <property type="entry name" value="ISWI CHROMATIN-REMODELING COMPLEX SUBUNIT YPL216W-RELATED"/>
    <property type="match status" value="1"/>
</dbReference>
<dbReference type="Pfam" id="PF15613">
    <property type="entry name" value="WSD"/>
    <property type="match status" value="1"/>
</dbReference>
<feature type="compositionally biased region" description="Basic and acidic residues" evidence="6">
    <location>
        <begin position="890"/>
        <end position="904"/>
    </location>
</feature>
<dbReference type="STRING" id="1531966.A0A0A1SWX4"/>
<feature type="domain" description="DDT" evidence="7">
    <location>
        <begin position="331"/>
        <end position="394"/>
    </location>
</feature>
<keyword evidence="2 5" id="KW-0175">Coiled coil</keyword>
<feature type="compositionally biased region" description="Basic and acidic residues" evidence="6">
    <location>
        <begin position="668"/>
        <end position="695"/>
    </location>
</feature>
<sequence>MVLFKRKPVKFPPPVEIDDEDMEVWHIPQTGEVFTTYESYLHRMDFYRQKKFNDQITGHSGLTFFEAYESETAGAAEVEATFPEALKGPILRKVQFQIVSRLDNLVDVIYDEFKADYFPGEEVSVTLDSGERAHGLVRDKTAFGPRVLPDGTRTLPSTRYLVNLKDSEDEAMVTDGQISRDRGVFTKAMLRSFIKRTVMREAWTGAPWLVKHDYAVQYYIDTRIPPHLRYDTKLQERKQAQAQKRDVNGEGRLPELKPGKGQKSKGAKLNGVNGDHSVKRESTPPPAIKYPIEDLQLQPNAEKVRPALRFMCRNAPGDAEPDEELSGKIDMESVGPLLETWDTLNVYCEIFKLDSFTFDDFVQAMSVASEELVVQLFEEIHCSVLKLLVDAEADGGKVRITLPDIEDENSDEEDEDEEGEEEEQEEEEEEEEPEPEIRTRGRATRSSLAKREAEKLAAEAAAAEEESVLMETESKRRAEEAMKEFDWIDHLRKRNFPDGGWERIVAGLLHQLSKDERHQALCEELLATLVPEDTDPTPEAVAINYANLDINTRVKILQLLCMLTMETKSIRGYMDTCNETMTKYRKERVEWQRQKKQALEDLRQLNEQRKILLPDNLPPEEEEEEIKKEEEQSMVDVDDAATEKDEEDEDEDEDSVNDGTRKKRRGRNVVDQRRKREEEAAAKKAKEKADKEAAKASHQSKQFTKLLKEISKKEETIKECEDEIAILENDLREADCPRTRVLGKDRFWNRYYWFERNGMPYAGLPDSSTAEAGYANGRIWIQGPDELEREGYIDVDEALQKEYRDKFSMTVAERKATEEGATHLYTARQWGYIGDVESLDELIKWLDPRGFNELRLRKELTAFRDKIAEHMDKRKEYLTEEAEEDEEDKNEGKRTSSRIRDKTPDLPSYRCLDWENSMVLEELGHLHGEPPPPPRLRKGKKREAVVEVASPRRKSRRM</sequence>
<evidence type="ECO:0008006" key="11">
    <source>
        <dbReference type="Google" id="ProtNLM"/>
    </source>
</evidence>
<evidence type="ECO:0000256" key="6">
    <source>
        <dbReference type="SAM" id="MobiDB-lite"/>
    </source>
</evidence>
<evidence type="ECO:0000256" key="3">
    <source>
        <dbReference type="ARBA" id="ARBA00023242"/>
    </source>
</evidence>
<protein>
    <recommendedName>
        <fullName evidence="11">DDT domain-containing protein</fullName>
    </recommendedName>
</protein>
<evidence type="ECO:0000256" key="1">
    <source>
        <dbReference type="ARBA" id="ARBA00004123"/>
    </source>
</evidence>
<dbReference type="GO" id="GO:0005634">
    <property type="term" value="C:nucleus"/>
    <property type="evidence" value="ECO:0007669"/>
    <property type="project" value="UniProtKB-SubCell"/>
</dbReference>
<feature type="compositionally biased region" description="Acidic residues" evidence="6">
    <location>
        <begin position="632"/>
        <end position="656"/>
    </location>
</feature>
<name>A0A0A1SWX4_9HYPO</name>
<feature type="region of interest" description="Disordered" evidence="6">
    <location>
        <begin position="924"/>
        <end position="958"/>
    </location>
</feature>
<dbReference type="InterPro" id="IPR028942">
    <property type="entry name" value="WHIM1_dom"/>
</dbReference>
<proteinExistence type="predicted"/>
<dbReference type="InterPro" id="IPR018501">
    <property type="entry name" value="DDT_dom"/>
</dbReference>
<feature type="compositionally biased region" description="Acidic residues" evidence="6">
    <location>
        <begin position="404"/>
        <end position="434"/>
    </location>
</feature>
<comment type="subcellular location">
    <subcellularLocation>
        <location evidence="1 4">Nucleus</location>
    </subcellularLocation>
</comment>
<feature type="compositionally biased region" description="Basic and acidic residues" evidence="6">
    <location>
        <begin position="235"/>
        <end position="258"/>
    </location>
</feature>
<feature type="compositionally biased region" description="Acidic residues" evidence="6">
    <location>
        <begin position="879"/>
        <end position="889"/>
    </location>
</feature>
<dbReference type="PANTHER" id="PTHR32075:SF6">
    <property type="entry name" value="ISWI CHROMATIN-REMODELING COMPLEX SUBUNIT YPL216W-RELATED"/>
    <property type="match status" value="1"/>
</dbReference>
<evidence type="ECO:0000256" key="5">
    <source>
        <dbReference type="SAM" id="Coils"/>
    </source>
</evidence>